<keyword evidence="8" id="KW-0560">Oxidoreductase</keyword>
<evidence type="ECO:0000256" key="6">
    <source>
        <dbReference type="ARBA" id="ARBA00022827"/>
    </source>
</evidence>
<comment type="catalytic activity">
    <reaction evidence="9">
        <text>2 reduced [2Fe-2S]-[ferredoxin] + NADP(+) + H(+) = 2 oxidized [2Fe-2S]-[ferredoxin] + NADPH</text>
        <dbReference type="Rhea" id="RHEA:20125"/>
        <dbReference type="Rhea" id="RHEA-COMP:10000"/>
        <dbReference type="Rhea" id="RHEA-COMP:10001"/>
        <dbReference type="ChEBI" id="CHEBI:15378"/>
        <dbReference type="ChEBI" id="CHEBI:33737"/>
        <dbReference type="ChEBI" id="CHEBI:33738"/>
        <dbReference type="ChEBI" id="CHEBI:57783"/>
        <dbReference type="ChEBI" id="CHEBI:58349"/>
        <dbReference type="EC" id="1.18.1.2"/>
    </reaction>
</comment>
<dbReference type="GO" id="GO:0042167">
    <property type="term" value="P:heme catabolic process"/>
    <property type="evidence" value="ECO:0007669"/>
    <property type="project" value="TreeGrafter"/>
</dbReference>
<dbReference type="InterPro" id="IPR001433">
    <property type="entry name" value="OxRdtase_FAD/NAD-bd"/>
</dbReference>
<dbReference type="AlphaFoldDB" id="A0A7V7PNF9"/>
<evidence type="ECO:0000256" key="4">
    <source>
        <dbReference type="ARBA" id="ARBA00022630"/>
    </source>
</evidence>
<dbReference type="PROSITE" id="PS51384">
    <property type="entry name" value="FAD_FR"/>
    <property type="match status" value="1"/>
</dbReference>
<dbReference type="PANTHER" id="PTHR47878:SF1">
    <property type="entry name" value="FLAVODOXIN_FERREDOXIN--NADP REDUCTASE"/>
    <property type="match status" value="1"/>
</dbReference>
<organism evidence="11 12">
    <name type="scientific">Plantimonas leprariae</name>
    <dbReference type="NCBI Taxonomy" id="2615207"/>
    <lineage>
        <taxon>Bacteria</taxon>
        <taxon>Pseudomonadati</taxon>
        <taxon>Pseudomonadota</taxon>
        <taxon>Alphaproteobacteria</taxon>
        <taxon>Hyphomicrobiales</taxon>
        <taxon>Aurantimonadaceae</taxon>
        <taxon>Plantimonas</taxon>
    </lineage>
</organism>
<evidence type="ECO:0000256" key="9">
    <source>
        <dbReference type="ARBA" id="ARBA00047776"/>
    </source>
</evidence>
<evidence type="ECO:0000256" key="1">
    <source>
        <dbReference type="ARBA" id="ARBA00001974"/>
    </source>
</evidence>
<dbReference type="InterPro" id="IPR033892">
    <property type="entry name" value="FNR_bac"/>
</dbReference>
<evidence type="ECO:0000256" key="2">
    <source>
        <dbReference type="ARBA" id="ARBA00008312"/>
    </source>
</evidence>
<keyword evidence="4" id="KW-0285">Flavoprotein</keyword>
<evidence type="ECO:0000256" key="5">
    <source>
        <dbReference type="ARBA" id="ARBA00022741"/>
    </source>
</evidence>
<dbReference type="EMBL" id="VZDO01000010">
    <property type="protein sequence ID" value="KAB0679304.1"/>
    <property type="molecule type" value="Genomic_DNA"/>
</dbReference>
<gene>
    <name evidence="11" type="ORF">F6X38_13265</name>
</gene>
<dbReference type="SUPFAM" id="SSF52343">
    <property type="entry name" value="Ferredoxin reductase-like, C-terminal NADP-linked domain"/>
    <property type="match status" value="1"/>
</dbReference>
<keyword evidence="7" id="KW-0521">NADP</keyword>
<dbReference type="EC" id="1.18.1.2" evidence="3"/>
<dbReference type="GO" id="GO:0004324">
    <property type="term" value="F:ferredoxin-NADP+ reductase activity"/>
    <property type="evidence" value="ECO:0007669"/>
    <property type="project" value="UniProtKB-EC"/>
</dbReference>
<feature type="domain" description="FAD-binding FR-type" evidence="10">
    <location>
        <begin position="20"/>
        <end position="120"/>
    </location>
</feature>
<dbReference type="RefSeq" id="WP_150970309.1">
    <property type="nucleotide sequence ID" value="NZ_VZDO01000010.1"/>
</dbReference>
<dbReference type="Proteomes" id="UP000432089">
    <property type="component" value="Unassembled WGS sequence"/>
</dbReference>
<accession>A0A7V7PNF9</accession>
<keyword evidence="6" id="KW-0274">FAD</keyword>
<evidence type="ECO:0000256" key="8">
    <source>
        <dbReference type="ARBA" id="ARBA00023002"/>
    </source>
</evidence>
<dbReference type="Pfam" id="PF00970">
    <property type="entry name" value="FAD_binding_6"/>
    <property type="match status" value="1"/>
</dbReference>
<dbReference type="Pfam" id="PF00175">
    <property type="entry name" value="NAD_binding_1"/>
    <property type="match status" value="1"/>
</dbReference>
<keyword evidence="5" id="KW-0547">Nucleotide-binding</keyword>
<evidence type="ECO:0000259" key="10">
    <source>
        <dbReference type="PROSITE" id="PS51384"/>
    </source>
</evidence>
<dbReference type="CDD" id="cd06195">
    <property type="entry name" value="FNR1"/>
    <property type="match status" value="1"/>
</dbReference>
<dbReference type="InterPro" id="IPR017927">
    <property type="entry name" value="FAD-bd_FR_type"/>
</dbReference>
<evidence type="ECO:0000256" key="3">
    <source>
        <dbReference type="ARBA" id="ARBA00013223"/>
    </source>
</evidence>
<sequence length="274" mass="30153">MTVSATATIDAAAPAFPIPAGVFAQEVTEVQHYTDRLFRFRMTRPDGFRFRSGEFVMIGLPNAEKPVYRAYSIASPAWDEELEFFSIKVPDGPLTEHLQKVQPGDTVLMRKKSTGTLVADALLPGKRLYLFSTGTGIAPFASVARDPDIYEKFETVVITHTCRTEAELAYGRELVDNILSDELMREFAGGKLLLHSTATREGAAKGERVTTLIETGKLFEDLGLPPLDPETDRAMICGSMDMLKETASLMERFGLVEGSNSSPGTYVVERAFVD</sequence>
<keyword evidence="12" id="KW-1185">Reference proteome</keyword>
<dbReference type="InterPro" id="IPR051930">
    <property type="entry name" value="FNR_type-1"/>
</dbReference>
<comment type="caution">
    <text evidence="11">The sequence shown here is derived from an EMBL/GenBank/DDBJ whole genome shotgun (WGS) entry which is preliminary data.</text>
</comment>
<evidence type="ECO:0000256" key="7">
    <source>
        <dbReference type="ARBA" id="ARBA00022857"/>
    </source>
</evidence>
<dbReference type="InterPro" id="IPR008333">
    <property type="entry name" value="Cbr1-like_FAD-bd_dom"/>
</dbReference>
<comment type="cofactor">
    <cofactor evidence="1">
        <name>FAD</name>
        <dbReference type="ChEBI" id="CHEBI:57692"/>
    </cofactor>
</comment>
<dbReference type="GO" id="GO:0034599">
    <property type="term" value="P:cellular response to oxidative stress"/>
    <property type="evidence" value="ECO:0007669"/>
    <property type="project" value="TreeGrafter"/>
</dbReference>
<dbReference type="Gene3D" id="2.40.30.10">
    <property type="entry name" value="Translation factors"/>
    <property type="match status" value="1"/>
</dbReference>
<dbReference type="PANTHER" id="PTHR47878">
    <property type="entry name" value="OXIDOREDUCTASE FAD/NAD(P)-BINDING DOMAIN PROTEIN"/>
    <property type="match status" value="1"/>
</dbReference>
<evidence type="ECO:0000313" key="11">
    <source>
        <dbReference type="EMBL" id="KAB0679304.1"/>
    </source>
</evidence>
<dbReference type="SUPFAM" id="SSF63380">
    <property type="entry name" value="Riboflavin synthase domain-like"/>
    <property type="match status" value="1"/>
</dbReference>
<dbReference type="Gene3D" id="3.40.50.80">
    <property type="entry name" value="Nucleotide-binding domain of ferredoxin-NADP reductase (FNR) module"/>
    <property type="match status" value="1"/>
</dbReference>
<dbReference type="GO" id="GO:0000166">
    <property type="term" value="F:nucleotide binding"/>
    <property type="evidence" value="ECO:0007669"/>
    <property type="project" value="UniProtKB-KW"/>
</dbReference>
<protein>
    <recommendedName>
        <fullName evidence="3">ferredoxin--NADP(+) reductase</fullName>
        <ecNumber evidence="3">1.18.1.2</ecNumber>
    </recommendedName>
</protein>
<reference evidence="11 12" key="1">
    <citation type="submission" date="2019-09" db="EMBL/GenBank/DDBJ databases">
        <title>YIM 132180 draft genome.</title>
        <authorList>
            <person name="Zhang K."/>
        </authorList>
    </citation>
    <scope>NUCLEOTIDE SEQUENCE [LARGE SCALE GENOMIC DNA]</scope>
    <source>
        <strain evidence="11 12">YIM 132180</strain>
    </source>
</reference>
<comment type="similarity">
    <text evidence="2">Belongs to the ferredoxin--NADP reductase type 1 family.</text>
</comment>
<dbReference type="InterPro" id="IPR017938">
    <property type="entry name" value="Riboflavin_synthase-like_b-brl"/>
</dbReference>
<name>A0A7V7PNF9_9HYPH</name>
<proteinExistence type="inferred from homology"/>
<evidence type="ECO:0000313" key="12">
    <source>
        <dbReference type="Proteomes" id="UP000432089"/>
    </source>
</evidence>
<dbReference type="InterPro" id="IPR039261">
    <property type="entry name" value="FNR_nucleotide-bd"/>
</dbReference>